<dbReference type="SUPFAM" id="SSF52047">
    <property type="entry name" value="RNI-like"/>
    <property type="match status" value="2"/>
</dbReference>
<keyword evidence="13" id="KW-1185">Reference proteome</keyword>
<evidence type="ECO:0000313" key="13">
    <source>
        <dbReference type="Proteomes" id="UP000006671"/>
    </source>
</evidence>
<dbReference type="InterPro" id="IPR001611">
    <property type="entry name" value="Leu-rich_rpt"/>
</dbReference>
<protein>
    <submittedName>
        <fullName evidence="12">Predicted protein</fullName>
    </submittedName>
</protein>
<dbReference type="Pfam" id="PF23598">
    <property type="entry name" value="LRR_14"/>
    <property type="match status" value="1"/>
</dbReference>
<evidence type="ECO:0000256" key="4">
    <source>
        <dbReference type="ARBA" id="ARBA00022729"/>
    </source>
</evidence>
<dbReference type="InParanoid" id="D2VJP1"/>
<dbReference type="OMA" id="MNEYERE"/>
<dbReference type="SMART" id="SM00367">
    <property type="entry name" value="LRR_CC"/>
    <property type="match status" value="6"/>
</dbReference>
<name>D2VJP1_NAEGR</name>
<proteinExistence type="predicted"/>
<organism evidence="13">
    <name type="scientific">Naegleria gruberi</name>
    <name type="common">Amoeba</name>
    <dbReference type="NCBI Taxonomy" id="5762"/>
    <lineage>
        <taxon>Eukaryota</taxon>
        <taxon>Discoba</taxon>
        <taxon>Heterolobosea</taxon>
        <taxon>Tetramitia</taxon>
        <taxon>Eutetramitia</taxon>
        <taxon>Vahlkampfiidae</taxon>
        <taxon>Naegleria</taxon>
    </lineage>
</organism>
<evidence type="ECO:0000256" key="10">
    <source>
        <dbReference type="ARBA" id="ARBA00037847"/>
    </source>
</evidence>
<dbReference type="OrthoDB" id="120976at2759"/>
<keyword evidence="5" id="KW-0677">Repeat</keyword>
<feature type="domain" description="Disease resistance R13L4/SHOC-2-like LRR" evidence="11">
    <location>
        <begin position="269"/>
        <end position="475"/>
    </location>
</feature>
<evidence type="ECO:0000256" key="1">
    <source>
        <dbReference type="ARBA" id="ARBA00004236"/>
    </source>
</evidence>
<evidence type="ECO:0000256" key="8">
    <source>
        <dbReference type="ARBA" id="ARBA00023170"/>
    </source>
</evidence>
<gene>
    <name evidence="12" type="ORF">NAEGRDRAFT_50099</name>
</gene>
<evidence type="ECO:0000313" key="12">
    <source>
        <dbReference type="EMBL" id="EFC42986.1"/>
    </source>
</evidence>
<dbReference type="Proteomes" id="UP000006671">
    <property type="component" value="Unassembled WGS sequence"/>
</dbReference>
<evidence type="ECO:0000259" key="11">
    <source>
        <dbReference type="Pfam" id="PF23598"/>
    </source>
</evidence>
<dbReference type="Gene3D" id="3.80.10.10">
    <property type="entry name" value="Ribonuclease Inhibitor"/>
    <property type="match status" value="3"/>
</dbReference>
<reference evidence="12 13" key="1">
    <citation type="journal article" date="2010" name="Cell">
        <title>The genome of Naegleria gruberi illuminates early eukaryotic versatility.</title>
        <authorList>
            <person name="Fritz-Laylin L.K."/>
            <person name="Prochnik S.E."/>
            <person name="Ginger M.L."/>
            <person name="Dacks J.B."/>
            <person name="Carpenter M.L."/>
            <person name="Field M.C."/>
            <person name="Kuo A."/>
            <person name="Paredez A."/>
            <person name="Chapman J."/>
            <person name="Pham J."/>
            <person name="Shu S."/>
            <person name="Neupane R."/>
            <person name="Cipriano M."/>
            <person name="Mancuso J."/>
            <person name="Tu H."/>
            <person name="Salamov A."/>
            <person name="Lindquist E."/>
            <person name="Shapiro H."/>
            <person name="Lucas S."/>
            <person name="Grigoriev I.V."/>
            <person name="Cande W.Z."/>
            <person name="Fulton C."/>
            <person name="Rokhsar D.S."/>
            <person name="Dawson S.C."/>
        </authorList>
    </citation>
    <scope>NUCLEOTIDE SEQUENCE [LARGE SCALE GENOMIC DNA]</scope>
    <source>
        <strain evidence="12 13">NEG-M</strain>
    </source>
</reference>
<sequence>MEIAHQEALNVANFLVIDDIIYEVMTFLHSEFIIRNCLMVSRQWYGVVRRVSLELNIKNSDQLNLLIDGYDDGLNPRMGRLNILPQVNRFIYEYYSKLGKDLVRKITNSMKNLRELVLVGVELEIDDVKCLVNSQLTSLDVCDNSIGDEGVTLIANSLKQLTKLGIGQVGVGDEGVRQLEKLTQLTELDASCNDFTISVLVQVIDNSLKQLKTLSVYSCNIEDEHMKDITTLSQLTSLSVGINRITGNSLKLIGYSMKDLTYLEVANNEIGDAGTEYLCNLKKLKELSISSNKISQLGFEHIKSMDQLRILQCNNTNIMNQVSTMSHLETLVVISDCKINIEIFESMSKNMKSLTKLNLYKNAINDMDFVRFIASIQHLRELHLESCSINDNSVEIISSIQNLRGLFVPSNDITDGGVKHLTKLTSLRELDIYCNPIGLEGVKIISSGLKGLTSLTISKKDIGERGQYLIRLMNLDTLTYVDK</sequence>
<dbReference type="EMBL" id="GG738876">
    <property type="protein sequence ID" value="EFC42986.1"/>
    <property type="molecule type" value="Genomic_DNA"/>
</dbReference>
<dbReference type="InterPro" id="IPR055414">
    <property type="entry name" value="LRR_R13L4/SHOC2-like"/>
</dbReference>
<evidence type="ECO:0000256" key="3">
    <source>
        <dbReference type="ARBA" id="ARBA00022692"/>
    </source>
</evidence>
<dbReference type="AlphaFoldDB" id="D2VJP1"/>
<evidence type="ECO:0000256" key="9">
    <source>
        <dbReference type="ARBA" id="ARBA00023180"/>
    </source>
</evidence>
<dbReference type="eggNOG" id="KOG0619">
    <property type="taxonomic scope" value="Eukaryota"/>
</dbReference>
<dbReference type="InterPro" id="IPR006553">
    <property type="entry name" value="Leu-rich_rpt_Cys-con_subtyp"/>
</dbReference>
<evidence type="ECO:0000256" key="7">
    <source>
        <dbReference type="ARBA" id="ARBA00023136"/>
    </source>
</evidence>
<dbReference type="GO" id="GO:0005886">
    <property type="term" value="C:plasma membrane"/>
    <property type="evidence" value="ECO:0007669"/>
    <property type="project" value="UniProtKB-SubCell"/>
</dbReference>
<keyword evidence="6" id="KW-1133">Transmembrane helix</keyword>
<dbReference type="GO" id="GO:0012505">
    <property type="term" value="C:endomembrane system"/>
    <property type="evidence" value="ECO:0007669"/>
    <property type="project" value="UniProtKB-SubCell"/>
</dbReference>
<keyword evidence="7" id="KW-0472">Membrane</keyword>
<evidence type="ECO:0000256" key="6">
    <source>
        <dbReference type="ARBA" id="ARBA00022989"/>
    </source>
</evidence>
<dbReference type="PANTHER" id="PTHR48052:SF81">
    <property type="entry name" value="LEUCINE-RICH REPEAT-CONTAINING N-TERMINAL PLANT-TYPE DOMAIN-CONTAINING PROTEIN"/>
    <property type="match status" value="1"/>
</dbReference>
<dbReference type="KEGG" id="ngr:NAEGRDRAFT_50099"/>
<dbReference type="InterPro" id="IPR032675">
    <property type="entry name" value="LRR_dom_sf"/>
</dbReference>
<keyword evidence="8" id="KW-0675">Receptor</keyword>
<comment type="subcellular location">
    <subcellularLocation>
        <location evidence="1">Cell membrane</location>
    </subcellularLocation>
    <subcellularLocation>
        <location evidence="10">Endomembrane system</location>
        <topology evidence="10">Single-pass membrane protein</topology>
    </subcellularLocation>
</comment>
<keyword evidence="2" id="KW-1003">Cell membrane</keyword>
<dbReference type="SMART" id="SM00368">
    <property type="entry name" value="LRR_RI"/>
    <property type="match status" value="4"/>
</dbReference>
<keyword evidence="9" id="KW-0325">Glycoprotein</keyword>
<dbReference type="Pfam" id="PF13516">
    <property type="entry name" value="LRR_6"/>
    <property type="match status" value="1"/>
</dbReference>
<evidence type="ECO:0000256" key="5">
    <source>
        <dbReference type="ARBA" id="ARBA00022737"/>
    </source>
</evidence>
<accession>D2VJP1</accession>
<dbReference type="PANTHER" id="PTHR48052">
    <property type="entry name" value="UNNAMED PRODUCT"/>
    <property type="match status" value="1"/>
</dbReference>
<evidence type="ECO:0000256" key="2">
    <source>
        <dbReference type="ARBA" id="ARBA00022475"/>
    </source>
</evidence>
<dbReference type="VEuPathDB" id="AmoebaDB:NAEGRDRAFT_50099"/>
<keyword evidence="3" id="KW-0812">Transmembrane</keyword>
<dbReference type="GeneID" id="8854503"/>
<dbReference type="RefSeq" id="XP_002675730.1">
    <property type="nucleotide sequence ID" value="XM_002675684.1"/>
</dbReference>
<keyword evidence="4" id="KW-0732">Signal</keyword>